<dbReference type="InterPro" id="IPR007693">
    <property type="entry name" value="DNA_helicase_DnaB-like_N"/>
</dbReference>
<organism evidence="14 15">
    <name type="scientific">Paraburkholderia silviterrae</name>
    <dbReference type="NCBI Taxonomy" id="2528715"/>
    <lineage>
        <taxon>Bacteria</taxon>
        <taxon>Pseudomonadati</taxon>
        <taxon>Pseudomonadota</taxon>
        <taxon>Betaproteobacteria</taxon>
        <taxon>Burkholderiales</taxon>
        <taxon>Burkholderiaceae</taxon>
        <taxon>Paraburkholderia</taxon>
    </lineage>
</organism>
<dbReference type="GO" id="GO:0016887">
    <property type="term" value="F:ATP hydrolysis activity"/>
    <property type="evidence" value="ECO:0007669"/>
    <property type="project" value="RHEA"/>
</dbReference>
<keyword evidence="4 12" id="KW-0547">Nucleotide-binding</keyword>
<comment type="catalytic activity">
    <reaction evidence="10 12">
        <text>ATP + H2O = ADP + phosphate + H(+)</text>
        <dbReference type="Rhea" id="RHEA:13065"/>
        <dbReference type="ChEBI" id="CHEBI:15377"/>
        <dbReference type="ChEBI" id="CHEBI:15378"/>
        <dbReference type="ChEBI" id="CHEBI:30616"/>
        <dbReference type="ChEBI" id="CHEBI:43474"/>
        <dbReference type="ChEBI" id="CHEBI:456216"/>
        <dbReference type="EC" id="5.6.2.3"/>
    </reaction>
</comment>
<dbReference type="SUPFAM" id="SSF48024">
    <property type="entry name" value="N-terminal domain of DnaB helicase"/>
    <property type="match status" value="1"/>
</dbReference>
<evidence type="ECO:0000256" key="6">
    <source>
        <dbReference type="ARBA" id="ARBA00022806"/>
    </source>
</evidence>
<proteinExistence type="inferred from homology"/>
<evidence type="ECO:0000313" key="14">
    <source>
        <dbReference type="EMBL" id="TDG25885.1"/>
    </source>
</evidence>
<dbReference type="InterPro" id="IPR036185">
    <property type="entry name" value="DNA_heli_DnaB-like_N_sf"/>
</dbReference>
<evidence type="ECO:0000256" key="9">
    <source>
        <dbReference type="ARBA" id="ARBA00023235"/>
    </source>
</evidence>
<feature type="domain" description="SF4 helicase" evidence="13">
    <location>
        <begin position="182"/>
        <end position="448"/>
    </location>
</feature>
<dbReference type="NCBIfam" id="TIGR00665">
    <property type="entry name" value="DnaB"/>
    <property type="match status" value="1"/>
</dbReference>
<evidence type="ECO:0000256" key="1">
    <source>
        <dbReference type="ARBA" id="ARBA00008428"/>
    </source>
</evidence>
<dbReference type="InterPro" id="IPR007692">
    <property type="entry name" value="DNA_helicase_DnaB"/>
</dbReference>
<keyword evidence="2 12" id="KW-0639">Primosome</keyword>
<keyword evidence="5 12" id="KW-0378">Hydrolase</keyword>
<evidence type="ECO:0000256" key="11">
    <source>
        <dbReference type="NCBIfam" id="TIGR00665"/>
    </source>
</evidence>
<comment type="caution">
    <text evidence="14">The sequence shown here is derived from an EMBL/GenBank/DDBJ whole genome shotgun (WGS) entry which is preliminary data.</text>
</comment>
<dbReference type="CDD" id="cd00984">
    <property type="entry name" value="DnaB_C"/>
    <property type="match status" value="1"/>
</dbReference>
<dbReference type="InterPro" id="IPR016136">
    <property type="entry name" value="DNA_helicase_N/primase_C"/>
</dbReference>
<dbReference type="GO" id="GO:0005829">
    <property type="term" value="C:cytosol"/>
    <property type="evidence" value="ECO:0007669"/>
    <property type="project" value="TreeGrafter"/>
</dbReference>
<reference evidence="14 15" key="1">
    <citation type="submission" date="2019-03" db="EMBL/GenBank/DDBJ databases">
        <title>Paraburkholderia sp. 4M-K11, isolated from subtropical forest soil.</title>
        <authorList>
            <person name="Gao Z.-H."/>
            <person name="Qiu L.-H."/>
        </authorList>
    </citation>
    <scope>NUCLEOTIDE SEQUENCE [LARGE SCALE GENOMIC DNA]</scope>
    <source>
        <strain evidence="14 15">4M-K11</strain>
    </source>
</reference>
<dbReference type="Pfam" id="PF00772">
    <property type="entry name" value="DnaB"/>
    <property type="match status" value="1"/>
</dbReference>
<dbReference type="AlphaFoldDB" id="A0A4R5MF58"/>
<keyword evidence="8 12" id="KW-0238">DNA-binding</keyword>
<keyword evidence="15" id="KW-1185">Reference proteome</keyword>
<keyword evidence="6 12" id="KW-0347">Helicase</keyword>
<evidence type="ECO:0000256" key="7">
    <source>
        <dbReference type="ARBA" id="ARBA00022840"/>
    </source>
</evidence>
<dbReference type="EMBL" id="SMRP01000001">
    <property type="protein sequence ID" value="TDG25885.1"/>
    <property type="molecule type" value="Genomic_DNA"/>
</dbReference>
<keyword evidence="9" id="KW-0413">Isomerase</keyword>
<dbReference type="EC" id="5.6.2.3" evidence="11 12"/>
<evidence type="ECO:0000256" key="4">
    <source>
        <dbReference type="ARBA" id="ARBA00022741"/>
    </source>
</evidence>
<dbReference type="PANTHER" id="PTHR30153:SF2">
    <property type="entry name" value="REPLICATIVE DNA HELICASE"/>
    <property type="match status" value="1"/>
</dbReference>
<dbReference type="Pfam" id="PF03796">
    <property type="entry name" value="DnaB_C"/>
    <property type="match status" value="1"/>
</dbReference>
<dbReference type="RefSeq" id="WP_133192937.1">
    <property type="nucleotide sequence ID" value="NZ_JBHUCW010000015.1"/>
</dbReference>
<comment type="function">
    <text evidence="12">The main replicative DNA helicase, it participates in initiation and elongation during chromosome replication. Travels ahead of the DNA replisome, separating dsDNA into templates for DNA synthesis. A processive ATP-dependent 5'-3' DNA helicase it has DNA-dependent ATPase activity.</text>
</comment>
<evidence type="ECO:0000313" key="15">
    <source>
        <dbReference type="Proteomes" id="UP000295722"/>
    </source>
</evidence>
<evidence type="ECO:0000256" key="12">
    <source>
        <dbReference type="RuleBase" id="RU362085"/>
    </source>
</evidence>
<dbReference type="Gene3D" id="3.40.50.300">
    <property type="entry name" value="P-loop containing nucleotide triphosphate hydrolases"/>
    <property type="match status" value="1"/>
</dbReference>
<evidence type="ECO:0000259" key="13">
    <source>
        <dbReference type="PROSITE" id="PS51199"/>
    </source>
</evidence>
<dbReference type="InterPro" id="IPR027417">
    <property type="entry name" value="P-loop_NTPase"/>
</dbReference>
<dbReference type="SUPFAM" id="SSF52540">
    <property type="entry name" value="P-loop containing nucleoside triphosphate hydrolases"/>
    <property type="match status" value="1"/>
</dbReference>
<dbReference type="GO" id="GO:0006269">
    <property type="term" value="P:DNA replication, synthesis of primer"/>
    <property type="evidence" value="ECO:0007669"/>
    <property type="project" value="UniProtKB-UniRule"/>
</dbReference>
<dbReference type="OrthoDB" id="9060359at2"/>
<dbReference type="InterPro" id="IPR003593">
    <property type="entry name" value="AAA+_ATPase"/>
</dbReference>
<evidence type="ECO:0000256" key="2">
    <source>
        <dbReference type="ARBA" id="ARBA00022515"/>
    </source>
</evidence>
<dbReference type="GO" id="GO:0005524">
    <property type="term" value="F:ATP binding"/>
    <property type="evidence" value="ECO:0007669"/>
    <property type="project" value="UniProtKB-UniRule"/>
</dbReference>
<dbReference type="GO" id="GO:0003677">
    <property type="term" value="F:DNA binding"/>
    <property type="evidence" value="ECO:0007669"/>
    <property type="project" value="UniProtKB-UniRule"/>
</dbReference>
<sequence>MNAPENFDEGNVRVPPHSLEMEQSVLGALMLKNDAFDVIMNLRAEHFYRYEHRIIFDAIAKLIVSNRPADVMTVYEALGASGKLEQTGGLKYLNAIVGSTPGAANIARYAQIVIDRAKMRQLISAADEVTAEVFHRNGKSVDELIAYAQEKFEPLSEDRAEGPQFLGPSLSRVVERLDREYHGEEPMAISTGLKDLDFKLGGGVNGGDLIVLAGRPSMGKTALAMEIGEHVAIEHQLPVAVFSLEMPTDQLTRRSLARHGNMPLHVLRNGSRMSDAEWPKLTHAVQVVSELSLAVDDSAGLTLADIASRSRALKRKAGLKMIIVDYLQLMTGGPDERHDLRIGSYSAGLKALAKQLDVPVIALSQLNRALENRPNKRPIMADLRDSGAIEQDADTILFLYRDEVYNEDSPDKGVAEINIAKQRNGPTGTAYTAFIHEQARFADLAGGYIPVPRTKPRASRGFEE</sequence>
<dbReference type="InterPro" id="IPR007694">
    <property type="entry name" value="DNA_helicase_DnaB-like_C"/>
</dbReference>
<keyword evidence="3 12" id="KW-0235">DNA replication</keyword>
<dbReference type="GO" id="GO:1990077">
    <property type="term" value="C:primosome complex"/>
    <property type="evidence" value="ECO:0007669"/>
    <property type="project" value="UniProtKB-UniRule"/>
</dbReference>
<dbReference type="PROSITE" id="PS51199">
    <property type="entry name" value="SF4_HELICASE"/>
    <property type="match status" value="1"/>
</dbReference>
<evidence type="ECO:0000256" key="3">
    <source>
        <dbReference type="ARBA" id="ARBA00022705"/>
    </source>
</evidence>
<evidence type="ECO:0000256" key="5">
    <source>
        <dbReference type="ARBA" id="ARBA00022801"/>
    </source>
</evidence>
<dbReference type="PANTHER" id="PTHR30153">
    <property type="entry name" value="REPLICATIVE DNA HELICASE DNAB"/>
    <property type="match status" value="1"/>
</dbReference>
<protein>
    <recommendedName>
        <fullName evidence="11 12">Replicative DNA helicase</fullName>
        <ecNumber evidence="11 12">5.6.2.3</ecNumber>
    </recommendedName>
</protein>
<dbReference type="SMART" id="SM00382">
    <property type="entry name" value="AAA"/>
    <property type="match status" value="1"/>
</dbReference>
<comment type="similarity">
    <text evidence="1 12">Belongs to the helicase family. DnaB subfamily.</text>
</comment>
<evidence type="ECO:0000256" key="8">
    <source>
        <dbReference type="ARBA" id="ARBA00023125"/>
    </source>
</evidence>
<dbReference type="GO" id="GO:0043139">
    <property type="term" value="F:5'-3' DNA helicase activity"/>
    <property type="evidence" value="ECO:0007669"/>
    <property type="project" value="UniProtKB-EC"/>
</dbReference>
<dbReference type="Proteomes" id="UP000295722">
    <property type="component" value="Unassembled WGS sequence"/>
</dbReference>
<name>A0A4R5MF58_9BURK</name>
<keyword evidence="7 12" id="KW-0067">ATP-binding</keyword>
<evidence type="ECO:0000256" key="10">
    <source>
        <dbReference type="ARBA" id="ARBA00048954"/>
    </source>
</evidence>
<dbReference type="Gene3D" id="1.10.860.10">
    <property type="entry name" value="DNAb Helicase, Chain A"/>
    <property type="match status" value="1"/>
</dbReference>
<gene>
    <name evidence="14" type="primary">dnaB</name>
    <name evidence="14" type="ORF">EYW47_00500</name>
</gene>
<accession>A0A4R5MF58</accession>